<dbReference type="GO" id="GO:0000452">
    <property type="term" value="P:snoRNA guided rRNA 2'-O-methylation"/>
    <property type="evidence" value="ECO:0007669"/>
    <property type="project" value="EnsemblFungi"/>
</dbReference>
<dbReference type="InterPro" id="IPR042239">
    <property type="entry name" value="Nop_C"/>
</dbReference>
<dbReference type="GO" id="GO:0030515">
    <property type="term" value="F:snoRNA binding"/>
    <property type="evidence" value="ECO:0007669"/>
    <property type="project" value="InterPro"/>
</dbReference>
<name>A0A084FUX3_PSEDA</name>
<dbReference type="HOGENOM" id="CLU_015495_4_0_1"/>
<dbReference type="GeneID" id="27719369"/>
<dbReference type="OMA" id="PDNYMFA"/>
<dbReference type="SUPFAM" id="SSF89124">
    <property type="entry name" value="Nop domain"/>
    <property type="match status" value="1"/>
</dbReference>
<dbReference type="RefSeq" id="XP_016638684.1">
    <property type="nucleotide sequence ID" value="XM_016783833.1"/>
</dbReference>
<gene>
    <name evidence="8" type="ORF">SAPIO_CDS10197</name>
</gene>
<dbReference type="PANTHER" id="PTHR10894">
    <property type="entry name" value="NUCLEOLAR PROTEIN 5 NUCLEOLAR PROTEIN NOP5 NOP58"/>
    <property type="match status" value="1"/>
</dbReference>
<evidence type="ECO:0000256" key="5">
    <source>
        <dbReference type="ARBA" id="ARBA00040742"/>
    </source>
</evidence>
<feature type="compositionally biased region" description="Basic and acidic residues" evidence="6">
    <location>
        <begin position="455"/>
        <end position="496"/>
    </location>
</feature>
<evidence type="ECO:0000313" key="8">
    <source>
        <dbReference type="EMBL" id="KEZ38885.1"/>
    </source>
</evidence>
<evidence type="ECO:0000256" key="1">
    <source>
        <dbReference type="ARBA" id="ARBA00004604"/>
    </source>
</evidence>
<comment type="subcellular location">
    <subcellularLocation>
        <location evidence="1">Nucleus</location>
        <location evidence="1">Nucleolus</location>
    </subcellularLocation>
</comment>
<evidence type="ECO:0000256" key="6">
    <source>
        <dbReference type="SAM" id="MobiDB-lite"/>
    </source>
</evidence>
<evidence type="ECO:0000259" key="7">
    <source>
        <dbReference type="PROSITE" id="PS51358"/>
    </source>
</evidence>
<dbReference type="InterPro" id="IPR036070">
    <property type="entry name" value="Nop_dom_sf"/>
</dbReference>
<comment type="caution">
    <text evidence="8">The sequence shown here is derived from an EMBL/GenBank/DDBJ whole genome shotgun (WGS) entry which is preliminary data.</text>
</comment>
<dbReference type="InterPro" id="IPR045056">
    <property type="entry name" value="Nop56/Nop58"/>
</dbReference>
<dbReference type="Pfam" id="PF08156">
    <property type="entry name" value="NOP5NT"/>
    <property type="match status" value="1"/>
</dbReference>
<dbReference type="Proteomes" id="UP000028545">
    <property type="component" value="Unassembled WGS sequence"/>
</dbReference>
<accession>A0A084FUX3</accession>
<feature type="region of interest" description="Disordered" evidence="6">
    <location>
        <begin position="446"/>
        <end position="516"/>
    </location>
</feature>
<dbReference type="InterPro" id="IPR012976">
    <property type="entry name" value="NOSIC"/>
</dbReference>
<protein>
    <recommendedName>
        <fullName evidence="5">Nucleolar protein 56</fullName>
    </recommendedName>
</protein>
<dbReference type="InterPro" id="IPR002687">
    <property type="entry name" value="Nop_dom"/>
</dbReference>
<dbReference type="VEuPathDB" id="FungiDB:SAPIO_CDS10197"/>
<keyword evidence="3" id="KW-0690">Ribosome biogenesis</keyword>
<dbReference type="PANTHER" id="PTHR10894:SF0">
    <property type="entry name" value="NUCLEOLAR PROTEIN 56"/>
    <property type="match status" value="1"/>
</dbReference>
<dbReference type="GO" id="GO:0032040">
    <property type="term" value="C:small-subunit processome"/>
    <property type="evidence" value="ECO:0007669"/>
    <property type="project" value="EnsemblFungi"/>
</dbReference>
<evidence type="ECO:0000313" key="9">
    <source>
        <dbReference type="Proteomes" id="UP000028545"/>
    </source>
</evidence>
<dbReference type="SMART" id="SM00931">
    <property type="entry name" value="NOSIC"/>
    <property type="match status" value="1"/>
</dbReference>
<reference evidence="8 9" key="1">
    <citation type="journal article" date="2014" name="Genome Announc.">
        <title>Draft genome sequence of the pathogenic fungus Scedosporium apiospermum.</title>
        <authorList>
            <person name="Vandeputte P."/>
            <person name="Ghamrawi S."/>
            <person name="Rechenmann M."/>
            <person name="Iltis A."/>
            <person name="Giraud S."/>
            <person name="Fleury M."/>
            <person name="Thornton C."/>
            <person name="Delhaes L."/>
            <person name="Meyer W."/>
            <person name="Papon N."/>
            <person name="Bouchara J.P."/>
        </authorList>
    </citation>
    <scope>NUCLEOTIDE SEQUENCE [LARGE SCALE GENOMIC DNA]</scope>
    <source>
        <strain evidence="8 9">IHEM 14462</strain>
    </source>
</reference>
<evidence type="ECO:0000256" key="3">
    <source>
        <dbReference type="ARBA" id="ARBA00022517"/>
    </source>
</evidence>
<keyword evidence="4" id="KW-0539">Nucleus</keyword>
<organism evidence="8 9">
    <name type="scientific">Pseudallescheria apiosperma</name>
    <name type="common">Scedosporium apiospermum</name>
    <dbReference type="NCBI Taxonomy" id="563466"/>
    <lineage>
        <taxon>Eukaryota</taxon>
        <taxon>Fungi</taxon>
        <taxon>Dikarya</taxon>
        <taxon>Ascomycota</taxon>
        <taxon>Pezizomycotina</taxon>
        <taxon>Sordariomycetes</taxon>
        <taxon>Hypocreomycetidae</taxon>
        <taxon>Microascales</taxon>
        <taxon>Microascaceae</taxon>
        <taxon>Scedosporium</taxon>
    </lineage>
</organism>
<dbReference type="EMBL" id="JOWA01000165">
    <property type="protein sequence ID" value="KEZ38885.1"/>
    <property type="molecule type" value="Genomic_DNA"/>
</dbReference>
<dbReference type="GO" id="GO:0000494">
    <property type="term" value="P:box C/D sno(s)RNA 3'-end processing"/>
    <property type="evidence" value="ECO:0007669"/>
    <property type="project" value="EnsemblFungi"/>
</dbReference>
<evidence type="ECO:0000256" key="2">
    <source>
        <dbReference type="ARBA" id="ARBA00009211"/>
    </source>
</evidence>
<dbReference type="KEGG" id="sapo:SAPIO_CDS10197"/>
<dbReference type="Gene3D" id="1.10.287.4070">
    <property type="match status" value="1"/>
</dbReference>
<dbReference type="FunFam" id="1.10.246.90:FF:000001">
    <property type="entry name" value="Nucleolar protein 56"/>
    <property type="match status" value="1"/>
</dbReference>
<keyword evidence="9" id="KW-1185">Reference proteome</keyword>
<sequence length="516" mass="55916">MAAQIDYILYDSSLGYSVFQVSHQIDGVALQSAEYQNAAASLDKFGKLVKPVGFSPFRGYADAFDNANKIAEGVLSEALESCIAATLPETSGKKSKITLGVYDSATARVLKERFPGYQYESRETSQAVDTLLRGIRLYCDKMVSELKSDDINAACRALAHAYSRGQVKFNTSRDDVHIIQRSAALEAIDKGLNQWTMRLREWYGSHFPELATIVSDNQTYAKLAQAIGDKATLTQDRLHEIAALVNDDEEKAQAIIDAAATSMGPEYTEYDMQQIMDLATLTVDTFSRRSTTANQLDTKVGLVAPNLRELLGAPVSARLISQAGSLVTLAKYPASTLQILGAEKALFRALKTKGNTPKYGILYHSSAIGKAGAKNKGRISRYLANKCSIASRIDAFSGTPTNLFGQAMKQQVDDRLEFYATGKKTPKNADVMASTVQAMQAILGDAADEMDVDEPEKATKDSSKDDRAARKAEKAAKKAEKAAKKAAKDAKKRAAEGEAADSPAGKKKKKSKKAEA</sequence>
<dbReference type="Gene3D" id="1.10.246.90">
    <property type="entry name" value="Nop domain"/>
    <property type="match status" value="1"/>
</dbReference>
<dbReference type="AlphaFoldDB" id="A0A084FUX3"/>
<dbReference type="Pfam" id="PF01798">
    <property type="entry name" value="Nop"/>
    <property type="match status" value="1"/>
</dbReference>
<feature type="compositionally biased region" description="Basic residues" evidence="6">
    <location>
        <begin position="505"/>
        <end position="516"/>
    </location>
</feature>
<dbReference type="PROSITE" id="PS51358">
    <property type="entry name" value="NOP"/>
    <property type="match status" value="1"/>
</dbReference>
<dbReference type="InterPro" id="IPR012974">
    <property type="entry name" value="NOP58/56_N"/>
</dbReference>
<dbReference type="OrthoDB" id="6780543at2759"/>
<evidence type="ECO:0000256" key="4">
    <source>
        <dbReference type="ARBA" id="ARBA00023242"/>
    </source>
</evidence>
<proteinExistence type="inferred from homology"/>
<comment type="similarity">
    <text evidence="2">Belongs to the NOP5/NOP56 family.</text>
</comment>
<dbReference type="GO" id="GO:0031428">
    <property type="term" value="C:box C/D methylation guide snoRNP complex"/>
    <property type="evidence" value="ECO:0007669"/>
    <property type="project" value="EnsemblFungi"/>
</dbReference>
<feature type="domain" description="Nop" evidence="7">
    <location>
        <begin position="303"/>
        <end position="421"/>
    </location>
</feature>